<evidence type="ECO:0000256" key="1">
    <source>
        <dbReference type="ARBA" id="ARBA00023015"/>
    </source>
</evidence>
<keyword evidence="1" id="KW-0805">Transcription regulation</keyword>
<dbReference type="Gene3D" id="2.60.120.10">
    <property type="entry name" value="Jelly Rolls"/>
    <property type="match status" value="1"/>
</dbReference>
<dbReference type="PANTHER" id="PTHR24567">
    <property type="entry name" value="CRP FAMILY TRANSCRIPTIONAL REGULATORY PROTEIN"/>
    <property type="match status" value="1"/>
</dbReference>
<keyword evidence="2" id="KW-0238">DNA-binding</keyword>
<dbReference type="GO" id="GO:0003700">
    <property type="term" value="F:DNA-binding transcription factor activity"/>
    <property type="evidence" value="ECO:0000318"/>
    <property type="project" value="GO_Central"/>
</dbReference>
<dbReference type="InterPro" id="IPR000595">
    <property type="entry name" value="cNMP-bd_dom"/>
</dbReference>
<dbReference type="Pfam" id="PF00027">
    <property type="entry name" value="cNMP_binding"/>
    <property type="match status" value="1"/>
</dbReference>
<dbReference type="Proteomes" id="UP000000305">
    <property type="component" value="Unassembled WGS sequence"/>
</dbReference>
<dbReference type="InterPro" id="IPR018490">
    <property type="entry name" value="cNMP-bd_dom_sf"/>
</dbReference>
<dbReference type="InterPro" id="IPR050397">
    <property type="entry name" value="Env_Response_Regulators"/>
</dbReference>
<dbReference type="InterPro" id="IPR012318">
    <property type="entry name" value="HTH_CRP"/>
</dbReference>
<reference evidence="7 8" key="1">
    <citation type="journal article" date="2011" name="Science">
        <title>The ecoresponsive genome of Daphnia pulex.</title>
        <authorList>
            <person name="Colbourne J.K."/>
            <person name="Pfrender M.E."/>
            <person name="Gilbert D."/>
            <person name="Thomas W.K."/>
            <person name="Tucker A."/>
            <person name="Oakley T.H."/>
            <person name="Tokishita S."/>
            <person name="Aerts A."/>
            <person name="Arnold G.J."/>
            <person name="Basu M.K."/>
            <person name="Bauer D.J."/>
            <person name="Caceres C.E."/>
            <person name="Carmel L."/>
            <person name="Casola C."/>
            <person name="Choi J.H."/>
            <person name="Detter J.C."/>
            <person name="Dong Q."/>
            <person name="Dusheyko S."/>
            <person name="Eads B.D."/>
            <person name="Frohlich T."/>
            <person name="Geiler-Samerotte K.A."/>
            <person name="Gerlach D."/>
            <person name="Hatcher P."/>
            <person name="Jogdeo S."/>
            <person name="Krijgsveld J."/>
            <person name="Kriventseva E.V."/>
            <person name="Kultz D."/>
            <person name="Laforsch C."/>
            <person name="Lindquist E."/>
            <person name="Lopez J."/>
            <person name="Manak J.R."/>
            <person name="Muller J."/>
            <person name="Pangilinan J."/>
            <person name="Patwardhan R.P."/>
            <person name="Pitluck S."/>
            <person name="Pritham E.J."/>
            <person name="Rechtsteiner A."/>
            <person name="Rho M."/>
            <person name="Rogozin I.B."/>
            <person name="Sakarya O."/>
            <person name="Salamov A."/>
            <person name="Schaack S."/>
            <person name="Shapiro H."/>
            <person name="Shiga Y."/>
            <person name="Skalitzky C."/>
            <person name="Smith Z."/>
            <person name="Souvorov A."/>
            <person name="Sung W."/>
            <person name="Tang Z."/>
            <person name="Tsuchiya D."/>
            <person name="Tu H."/>
            <person name="Vos H."/>
            <person name="Wang M."/>
            <person name="Wolf Y.I."/>
            <person name="Yamagata H."/>
            <person name="Yamada T."/>
            <person name="Ye Y."/>
            <person name="Shaw J.R."/>
            <person name="Andrews J."/>
            <person name="Crease T.J."/>
            <person name="Tang H."/>
            <person name="Lucas S.M."/>
            <person name="Robertson H.M."/>
            <person name="Bork P."/>
            <person name="Koonin E.V."/>
            <person name="Zdobnov E.M."/>
            <person name="Grigoriev I.V."/>
            <person name="Lynch M."/>
            <person name="Boore J.L."/>
        </authorList>
    </citation>
    <scope>NUCLEOTIDE SEQUENCE [LARGE SCALE GENOMIC DNA]</scope>
</reference>
<dbReference type="OrthoDB" id="417078at2759"/>
<dbReference type="CDD" id="cd00038">
    <property type="entry name" value="CAP_ED"/>
    <property type="match status" value="1"/>
</dbReference>
<accession>E9I5B9</accession>
<dbReference type="SUPFAM" id="SSF46785">
    <property type="entry name" value="Winged helix' DNA-binding domain"/>
    <property type="match status" value="1"/>
</dbReference>
<evidence type="ECO:0000256" key="2">
    <source>
        <dbReference type="ARBA" id="ARBA00023125"/>
    </source>
</evidence>
<protein>
    <recommendedName>
        <fullName evidence="9">Crp/Fnr family transcriptional regulator</fullName>
    </recommendedName>
</protein>
<dbReference type="SMART" id="SM00419">
    <property type="entry name" value="HTH_CRP"/>
    <property type="match status" value="1"/>
</dbReference>
<dbReference type="eggNOG" id="ENOG502SCZM">
    <property type="taxonomic scope" value="Eukaryota"/>
</dbReference>
<dbReference type="InterPro" id="IPR036390">
    <property type="entry name" value="WH_DNA-bd_sf"/>
</dbReference>
<evidence type="ECO:0000313" key="7">
    <source>
        <dbReference type="EMBL" id="EFX60812.1"/>
    </source>
</evidence>
<evidence type="ECO:0000256" key="3">
    <source>
        <dbReference type="ARBA" id="ARBA00023163"/>
    </source>
</evidence>
<evidence type="ECO:0008006" key="9">
    <source>
        <dbReference type="Google" id="ProtNLM"/>
    </source>
</evidence>
<dbReference type="GO" id="GO:0005829">
    <property type="term" value="C:cytosol"/>
    <property type="evidence" value="ECO:0000318"/>
    <property type="project" value="GO_Central"/>
</dbReference>
<keyword evidence="3" id="KW-0804">Transcription</keyword>
<organism evidence="7 8">
    <name type="scientific">Daphnia pulex</name>
    <name type="common">Water flea</name>
    <dbReference type="NCBI Taxonomy" id="6669"/>
    <lineage>
        <taxon>Eukaryota</taxon>
        <taxon>Metazoa</taxon>
        <taxon>Ecdysozoa</taxon>
        <taxon>Arthropoda</taxon>
        <taxon>Crustacea</taxon>
        <taxon>Branchiopoda</taxon>
        <taxon>Diplostraca</taxon>
        <taxon>Cladocera</taxon>
        <taxon>Anomopoda</taxon>
        <taxon>Daphniidae</taxon>
        <taxon>Daphnia</taxon>
    </lineage>
</organism>
<feature type="domain" description="HTH cro/C1-type" evidence="5">
    <location>
        <begin position="159"/>
        <end position="180"/>
    </location>
</feature>
<sequence>MNPDSLQALLAASVIRSHAAGQLLSRRGTPLGELIFVLQGSLEASMAGADGRRSICWYLAEGQWFGLIPIVDGQAAIHDLRTYSQAVLLHIPRAAFLAALQQDRGLAVKCLELLCARSRTLYEHLAAETLLPLRARVARLLLMLVEQHGRESAHGQELSLKLSQEALADMLGISRQTLNRELVALEKAGLISLAYTRLTLLDDAALRQMIQAPE</sequence>
<dbReference type="SUPFAM" id="SSF51206">
    <property type="entry name" value="cAMP-binding domain-like"/>
    <property type="match status" value="1"/>
</dbReference>
<dbReference type="EMBL" id="GL735548">
    <property type="protein sequence ID" value="EFX60812.1"/>
    <property type="molecule type" value="Genomic_DNA"/>
</dbReference>
<proteinExistence type="predicted"/>
<dbReference type="KEGG" id="dpx:DAPPUDRAFT_275286"/>
<dbReference type="InParanoid" id="E9I5B9"/>
<evidence type="ECO:0000259" key="6">
    <source>
        <dbReference type="PROSITE" id="PS51063"/>
    </source>
</evidence>
<evidence type="ECO:0000259" key="4">
    <source>
        <dbReference type="PROSITE" id="PS50042"/>
    </source>
</evidence>
<name>E9I5B9_DAPPU</name>
<feature type="domain" description="Cyclic nucleotide-binding" evidence="4">
    <location>
        <begin position="1"/>
        <end position="100"/>
    </location>
</feature>
<dbReference type="PRINTS" id="PR00034">
    <property type="entry name" value="HTHCRP"/>
</dbReference>
<evidence type="ECO:0000313" key="8">
    <source>
        <dbReference type="Proteomes" id="UP000000305"/>
    </source>
</evidence>
<dbReference type="GO" id="GO:0003677">
    <property type="term" value="F:DNA binding"/>
    <property type="evidence" value="ECO:0007669"/>
    <property type="project" value="UniProtKB-KW"/>
</dbReference>
<dbReference type="PANTHER" id="PTHR24567:SF74">
    <property type="entry name" value="HTH-TYPE TRANSCRIPTIONAL REGULATOR ARCR"/>
    <property type="match status" value="1"/>
</dbReference>
<dbReference type="PROSITE" id="PS50943">
    <property type="entry name" value="HTH_CROC1"/>
    <property type="match status" value="1"/>
</dbReference>
<gene>
    <name evidence="7" type="ORF">DAPPUDRAFT_275286</name>
</gene>
<dbReference type="PROSITE" id="PS51063">
    <property type="entry name" value="HTH_CRP_2"/>
    <property type="match status" value="1"/>
</dbReference>
<dbReference type="InterPro" id="IPR014710">
    <property type="entry name" value="RmlC-like_jellyroll"/>
</dbReference>
<keyword evidence="8" id="KW-1185">Reference proteome</keyword>
<dbReference type="HOGENOM" id="CLU_075053_3_4_1"/>
<dbReference type="AlphaFoldDB" id="E9I5B9"/>
<dbReference type="Pfam" id="PF13545">
    <property type="entry name" value="HTH_Crp_2"/>
    <property type="match status" value="1"/>
</dbReference>
<evidence type="ECO:0000259" key="5">
    <source>
        <dbReference type="PROSITE" id="PS50943"/>
    </source>
</evidence>
<feature type="domain" description="HTH crp-type" evidence="6">
    <location>
        <begin position="131"/>
        <end position="204"/>
    </location>
</feature>
<dbReference type="PROSITE" id="PS50042">
    <property type="entry name" value="CNMP_BINDING_3"/>
    <property type="match status" value="1"/>
</dbReference>
<dbReference type="InterPro" id="IPR001387">
    <property type="entry name" value="Cro/C1-type_HTH"/>
</dbReference>